<dbReference type="EMBL" id="JAAGKO020000033">
    <property type="protein sequence ID" value="MDI5965298.1"/>
    <property type="molecule type" value="Genomic_DNA"/>
</dbReference>
<accession>A0ABT6W6L9</accession>
<keyword evidence="2" id="KW-1185">Reference proteome</keyword>
<proteinExistence type="predicted"/>
<reference evidence="1 2" key="1">
    <citation type="submission" date="2023-05" db="EMBL/GenBank/DDBJ databases">
        <title>Streptantibioticus silvisoli sp. nov., acidotolerant actinomycetes 1 from pine litter.</title>
        <authorList>
            <person name="Swiecimska M."/>
            <person name="Golinska P."/>
            <person name="Sangal V."/>
            <person name="Wachnowicz B."/>
            <person name="Goodfellow M."/>
        </authorList>
    </citation>
    <scope>NUCLEOTIDE SEQUENCE [LARGE SCALE GENOMIC DNA]</scope>
    <source>
        <strain evidence="1 2">SL54</strain>
    </source>
</reference>
<evidence type="ECO:0000313" key="1">
    <source>
        <dbReference type="EMBL" id="MDI5965298.1"/>
    </source>
</evidence>
<protein>
    <recommendedName>
        <fullName evidence="3">DNA primase/polymerase bifunctional N-terminal domain-containing protein</fullName>
    </recommendedName>
</protein>
<gene>
    <name evidence="1" type="ORF">POF43_021660</name>
</gene>
<comment type="caution">
    <text evidence="1">The sequence shown here is derived from an EMBL/GenBank/DDBJ whole genome shotgun (WGS) entry which is preliminary data.</text>
</comment>
<organism evidence="1 2">
    <name type="scientific">Streptantibioticus silvisoli</name>
    <dbReference type="NCBI Taxonomy" id="2705255"/>
    <lineage>
        <taxon>Bacteria</taxon>
        <taxon>Bacillati</taxon>
        <taxon>Actinomycetota</taxon>
        <taxon>Actinomycetes</taxon>
        <taxon>Kitasatosporales</taxon>
        <taxon>Streptomycetaceae</taxon>
        <taxon>Streptantibioticus</taxon>
    </lineage>
</organism>
<dbReference type="Proteomes" id="UP001156398">
    <property type="component" value="Unassembled WGS sequence"/>
</dbReference>
<evidence type="ECO:0000313" key="2">
    <source>
        <dbReference type="Proteomes" id="UP001156398"/>
    </source>
</evidence>
<sequence>MRNSAAGDAVAWLASAAPDPADCRRRWERHPLGVALLPAGRTWDVLVVTGPLGPPALRVLTRFTDAPGPVLGDPAGTRTGFFVPPGTAARWLGTRIRGAGPGSWVAVPHPGRATGGVRWLVPPDGSGRLNDPGLLELALHEAAGQLADRG</sequence>
<name>A0ABT6W6L9_9ACTN</name>
<dbReference type="RefSeq" id="WP_271323847.1">
    <property type="nucleotide sequence ID" value="NZ_JAAGKO020000033.1"/>
</dbReference>
<evidence type="ECO:0008006" key="3">
    <source>
        <dbReference type="Google" id="ProtNLM"/>
    </source>
</evidence>